<keyword evidence="5 8" id="KW-0812">Transmembrane</keyword>
<comment type="similarity">
    <text evidence="2">Belongs to the major facilitator superfamily. Bcr/CmlA family.</text>
</comment>
<comment type="subcellular location">
    <subcellularLocation>
        <location evidence="1">Cell membrane</location>
        <topology evidence="1">Multi-pass membrane protein</topology>
    </subcellularLocation>
</comment>
<evidence type="ECO:0000256" key="2">
    <source>
        <dbReference type="ARBA" id="ARBA00006236"/>
    </source>
</evidence>
<keyword evidence="6 8" id="KW-1133">Transmembrane helix</keyword>
<feature type="transmembrane region" description="Helical" evidence="8">
    <location>
        <begin position="169"/>
        <end position="189"/>
    </location>
</feature>
<evidence type="ECO:0000256" key="1">
    <source>
        <dbReference type="ARBA" id="ARBA00004651"/>
    </source>
</evidence>
<dbReference type="OrthoDB" id="9814303at2"/>
<dbReference type="GO" id="GO:0005886">
    <property type="term" value="C:plasma membrane"/>
    <property type="evidence" value="ECO:0007669"/>
    <property type="project" value="UniProtKB-SubCell"/>
</dbReference>
<organism evidence="10 11">
    <name type="scientific">Actinokineospora bangkokensis</name>
    <dbReference type="NCBI Taxonomy" id="1193682"/>
    <lineage>
        <taxon>Bacteria</taxon>
        <taxon>Bacillati</taxon>
        <taxon>Actinomycetota</taxon>
        <taxon>Actinomycetes</taxon>
        <taxon>Pseudonocardiales</taxon>
        <taxon>Pseudonocardiaceae</taxon>
        <taxon>Actinokineospora</taxon>
    </lineage>
</organism>
<dbReference type="Gene3D" id="1.20.1720.10">
    <property type="entry name" value="Multidrug resistance protein D"/>
    <property type="match status" value="1"/>
</dbReference>
<feature type="transmembrane region" description="Helical" evidence="8">
    <location>
        <begin position="114"/>
        <end position="131"/>
    </location>
</feature>
<evidence type="ECO:0000259" key="9">
    <source>
        <dbReference type="PROSITE" id="PS50850"/>
    </source>
</evidence>
<evidence type="ECO:0000313" key="11">
    <source>
        <dbReference type="Proteomes" id="UP000186040"/>
    </source>
</evidence>
<dbReference type="FunFam" id="1.20.1720.10:FF:000005">
    <property type="entry name" value="Bcr/CflA family efflux transporter"/>
    <property type="match status" value="1"/>
</dbReference>
<dbReference type="AlphaFoldDB" id="A0A1Q9LN76"/>
<feature type="transmembrane region" description="Helical" evidence="8">
    <location>
        <begin position="50"/>
        <end position="70"/>
    </location>
</feature>
<evidence type="ECO:0000256" key="6">
    <source>
        <dbReference type="ARBA" id="ARBA00022989"/>
    </source>
</evidence>
<evidence type="ECO:0000256" key="8">
    <source>
        <dbReference type="SAM" id="Phobius"/>
    </source>
</evidence>
<reference evidence="10 11" key="1">
    <citation type="submission" date="2016-10" db="EMBL/GenBank/DDBJ databases">
        <title>The Draft Genome Sequence of Actinokineospora bangkokensis 44EHWT reveals the biosynthetic pathway of antifungal compounds Thailandins with unusual extender unit butylmalonyl-CoA.</title>
        <authorList>
            <person name="Greule A."/>
            <person name="Intra B."/>
            <person name="Flemming S."/>
            <person name="Rommel M.G."/>
            <person name="Panbangred W."/>
            <person name="Bechthold A."/>
        </authorList>
    </citation>
    <scope>NUCLEOTIDE SEQUENCE [LARGE SCALE GENOMIC DNA]</scope>
    <source>
        <strain evidence="10 11">44EHW</strain>
    </source>
</reference>
<dbReference type="PANTHER" id="PTHR23502:SF132">
    <property type="entry name" value="POLYAMINE TRANSPORTER 2-RELATED"/>
    <property type="match status" value="1"/>
</dbReference>
<feature type="transmembrane region" description="Helical" evidence="8">
    <location>
        <begin position="82"/>
        <end position="102"/>
    </location>
</feature>
<keyword evidence="4" id="KW-1003">Cell membrane</keyword>
<evidence type="ECO:0000256" key="4">
    <source>
        <dbReference type="ARBA" id="ARBA00022475"/>
    </source>
</evidence>
<dbReference type="PANTHER" id="PTHR23502">
    <property type="entry name" value="MAJOR FACILITATOR SUPERFAMILY"/>
    <property type="match status" value="1"/>
</dbReference>
<dbReference type="CDD" id="cd17320">
    <property type="entry name" value="MFS_MdfA_MDR_like"/>
    <property type="match status" value="1"/>
</dbReference>
<feature type="transmembrane region" description="Helical" evidence="8">
    <location>
        <begin position="143"/>
        <end position="163"/>
    </location>
</feature>
<feature type="transmembrane region" description="Helical" evidence="8">
    <location>
        <begin position="255"/>
        <end position="273"/>
    </location>
</feature>
<feature type="transmembrane region" description="Helical" evidence="8">
    <location>
        <begin position="285"/>
        <end position="308"/>
    </location>
</feature>
<feature type="transmembrane region" description="Helical" evidence="8">
    <location>
        <begin position="219"/>
        <end position="243"/>
    </location>
</feature>
<dbReference type="RefSeq" id="WP_075974344.1">
    <property type="nucleotide sequence ID" value="NZ_MKQR01000009.1"/>
</dbReference>
<dbReference type="InterPro" id="IPR004812">
    <property type="entry name" value="Efflux_drug-R_Bcr/CmlA"/>
</dbReference>
<accession>A0A1Q9LN76</accession>
<comment type="caution">
    <text evidence="10">The sequence shown here is derived from an EMBL/GenBank/DDBJ whole genome shotgun (WGS) entry which is preliminary data.</text>
</comment>
<dbReference type="PROSITE" id="PS00216">
    <property type="entry name" value="SUGAR_TRANSPORT_1"/>
    <property type="match status" value="1"/>
</dbReference>
<dbReference type="Pfam" id="PF07690">
    <property type="entry name" value="MFS_1"/>
    <property type="match status" value="1"/>
</dbReference>
<name>A0A1Q9LN76_9PSEU</name>
<evidence type="ECO:0000256" key="7">
    <source>
        <dbReference type="ARBA" id="ARBA00023136"/>
    </source>
</evidence>
<dbReference type="InterPro" id="IPR011701">
    <property type="entry name" value="MFS"/>
</dbReference>
<keyword evidence="7 8" id="KW-0472">Membrane</keyword>
<dbReference type="InterPro" id="IPR036259">
    <property type="entry name" value="MFS_trans_sf"/>
</dbReference>
<keyword evidence="3" id="KW-0813">Transport</keyword>
<protein>
    <submittedName>
        <fullName evidence="10">Bcr/CflA family drug resistance efflux transporter</fullName>
    </submittedName>
</protein>
<feature type="domain" description="Major facilitator superfamily (MFS) profile" evidence="9">
    <location>
        <begin position="15"/>
        <end position="400"/>
    </location>
</feature>
<dbReference type="SUPFAM" id="SSF103473">
    <property type="entry name" value="MFS general substrate transporter"/>
    <property type="match status" value="1"/>
</dbReference>
<evidence type="ECO:0000313" key="10">
    <source>
        <dbReference type="EMBL" id="OLR93449.1"/>
    </source>
</evidence>
<dbReference type="NCBIfam" id="TIGR00710">
    <property type="entry name" value="efflux_Bcr_CflA"/>
    <property type="match status" value="1"/>
</dbReference>
<feature type="transmembrane region" description="Helical" evidence="8">
    <location>
        <begin position="349"/>
        <end position="369"/>
    </location>
</feature>
<feature type="transmembrane region" description="Helical" evidence="8">
    <location>
        <begin position="12"/>
        <end position="30"/>
    </location>
</feature>
<dbReference type="GO" id="GO:1990961">
    <property type="term" value="P:xenobiotic detoxification by transmembrane export across the plasma membrane"/>
    <property type="evidence" value="ECO:0007669"/>
    <property type="project" value="InterPro"/>
</dbReference>
<sequence length="407" mass="41697">MTNSQAVARGPRARVILVLGALIALGPLTIDMYLPALPELGTELRAAPSMVQLTLTGTLIGLALGTLVIGPLSDALGRRKPVVLGISVHVAASLLCLVAPSIEVLGLLRVVQGMGGAAASVVAFAVVRDLYEGHAAAVAMTRLMLVMGTAPVLAPSLGAAVLLAGSWRWVFAVLAGLGLVLIAVAHFLLPETLDQARRRPLALRSVLGTYRGLLADTRFVVLAAVAALSMGVLFAYVGGSSFVLQDQFGLDEQQFGLVFAVGAVSQFGLSQFNPLLLRRMPPERVVFWALSAGLFFAVVLLVVTTTGFGGLVGFLVPVIALLTSVGFVLPNAPALALSRHGEAAGTASALLSAAQFTTAALVAPLVGVLGNDGPAMAATMVGGLVIAWVALVAVNRAGARRAELVTA</sequence>
<evidence type="ECO:0000256" key="3">
    <source>
        <dbReference type="ARBA" id="ARBA00022448"/>
    </source>
</evidence>
<keyword evidence="11" id="KW-1185">Reference proteome</keyword>
<dbReference type="PROSITE" id="PS50850">
    <property type="entry name" value="MFS"/>
    <property type="match status" value="1"/>
</dbReference>
<dbReference type="STRING" id="1193682.BJP25_14160"/>
<evidence type="ECO:0000256" key="5">
    <source>
        <dbReference type="ARBA" id="ARBA00022692"/>
    </source>
</evidence>
<proteinExistence type="inferred from homology"/>
<feature type="transmembrane region" description="Helical" evidence="8">
    <location>
        <begin position="375"/>
        <end position="394"/>
    </location>
</feature>
<dbReference type="Proteomes" id="UP000186040">
    <property type="component" value="Unassembled WGS sequence"/>
</dbReference>
<gene>
    <name evidence="10" type="ORF">BJP25_14160</name>
</gene>
<dbReference type="EMBL" id="MKQR01000009">
    <property type="protein sequence ID" value="OLR93449.1"/>
    <property type="molecule type" value="Genomic_DNA"/>
</dbReference>
<dbReference type="InterPro" id="IPR005829">
    <property type="entry name" value="Sugar_transporter_CS"/>
</dbReference>
<feature type="transmembrane region" description="Helical" evidence="8">
    <location>
        <begin position="314"/>
        <end position="337"/>
    </location>
</feature>
<dbReference type="InterPro" id="IPR020846">
    <property type="entry name" value="MFS_dom"/>
</dbReference>
<dbReference type="GO" id="GO:0042910">
    <property type="term" value="F:xenobiotic transmembrane transporter activity"/>
    <property type="evidence" value="ECO:0007669"/>
    <property type="project" value="InterPro"/>
</dbReference>